<gene>
    <name evidence="1" type="ORF">LAESUDRAFT_648915</name>
</gene>
<evidence type="ECO:0000313" key="2">
    <source>
        <dbReference type="Proteomes" id="UP000076871"/>
    </source>
</evidence>
<dbReference type="OrthoDB" id="2804412at2759"/>
<dbReference type="STRING" id="1314785.A0A165F3D7"/>
<reference evidence="1 2" key="1">
    <citation type="journal article" date="2016" name="Mol. Biol. Evol.">
        <title>Comparative Genomics of Early-Diverging Mushroom-Forming Fungi Provides Insights into the Origins of Lignocellulose Decay Capabilities.</title>
        <authorList>
            <person name="Nagy L.G."/>
            <person name="Riley R."/>
            <person name="Tritt A."/>
            <person name="Adam C."/>
            <person name="Daum C."/>
            <person name="Floudas D."/>
            <person name="Sun H."/>
            <person name="Yadav J.S."/>
            <person name="Pangilinan J."/>
            <person name="Larsson K.H."/>
            <person name="Matsuura K."/>
            <person name="Barry K."/>
            <person name="Labutti K."/>
            <person name="Kuo R."/>
            <person name="Ohm R.A."/>
            <person name="Bhattacharya S.S."/>
            <person name="Shirouzu T."/>
            <person name="Yoshinaga Y."/>
            <person name="Martin F.M."/>
            <person name="Grigoriev I.V."/>
            <person name="Hibbett D.S."/>
        </authorList>
    </citation>
    <scope>NUCLEOTIDE SEQUENCE [LARGE SCALE GENOMIC DNA]</scope>
    <source>
        <strain evidence="1 2">93-53</strain>
    </source>
</reference>
<dbReference type="InParanoid" id="A0A165F3D7"/>
<organism evidence="1 2">
    <name type="scientific">Laetiporus sulphureus 93-53</name>
    <dbReference type="NCBI Taxonomy" id="1314785"/>
    <lineage>
        <taxon>Eukaryota</taxon>
        <taxon>Fungi</taxon>
        <taxon>Dikarya</taxon>
        <taxon>Basidiomycota</taxon>
        <taxon>Agaricomycotina</taxon>
        <taxon>Agaricomycetes</taxon>
        <taxon>Polyporales</taxon>
        <taxon>Laetiporus</taxon>
    </lineage>
</organism>
<dbReference type="GeneID" id="63821175"/>
<dbReference type="RefSeq" id="XP_040766035.1">
    <property type="nucleotide sequence ID" value="XM_040904145.1"/>
</dbReference>
<keyword evidence="2" id="KW-1185">Reference proteome</keyword>
<accession>A0A165F3D7</accession>
<name>A0A165F3D7_9APHY</name>
<dbReference type="AlphaFoldDB" id="A0A165F3D7"/>
<protein>
    <submittedName>
        <fullName evidence="1">Uncharacterized protein</fullName>
    </submittedName>
</protein>
<sequence length="179" mass="20205">MPIIAPHDIYAKELFQCRYGLPLWFPKPGRLGEVLIGDVGFLQGGAFIHLFNAARPADDEVNKVYGVPDDFEQFILVKWDINECTNAINAGPVCSKSATTAKVDAEVGASFHSSCVDCQGAFLLLKESMNQQQLFRSKSLFVYLLRNMPRWHVFARDVCDMVLVEEDILFVSRWVKTTE</sequence>
<dbReference type="EMBL" id="KV427615">
    <property type="protein sequence ID" value="KZT08295.1"/>
    <property type="molecule type" value="Genomic_DNA"/>
</dbReference>
<dbReference type="Proteomes" id="UP000076871">
    <property type="component" value="Unassembled WGS sequence"/>
</dbReference>
<evidence type="ECO:0000313" key="1">
    <source>
        <dbReference type="EMBL" id="KZT08295.1"/>
    </source>
</evidence>
<proteinExistence type="predicted"/>